<sequence length="645" mass="71279">MKTRLLITFFLVSQVAGGQNTDALELLQQGRERPLDPESFGQEWQYRRRHPLSLNSASADELLALGLSGQQVQALLAHRRQLGPLVAIEELQAVPFWDAETIARVQPFVTTEVPQSISSLWQQLRGGDHQAVLRWGRRLPQPSGAASWRGSPDRLYARYRYRHQDGLRWGITAAKDAGEPLFRRGSGVDFLSFHLAGTGKGMLRQWYLGDYQVNLGQGLLCWQGLAFGPGADLSLLKRQGPVLTPLLAGDEFGYFRGAAAALQRGRWVLHVFGSRRRLDAPAGADSSGVGALRTGGYHRTPAEEAAQGRLAQWAGGARLAHEWDAFRVAAQVQALSFSEAILPAGEAYRRFALSGRGLTSSSIDWSGTWRNLHFFGEYARGGTGGALVQGLLFSAGTQWDGALLLRLFAPGYTHIYGAPADHWGQGANEQGLYLGFQLRPAPGWQLATWADGARAPWLRYRLDGSSGAFGGGLQATWKPERKLEADLRLRLQDEDRPAEGAEKGLRPPEPQRRVSARFVLRDDRSAQLTMQARAEAVWTEKEGGYLLGAGCKAHTIRWGNVSFRFLLFHTDTYDTRIYVADPDAGGGAGIFPVYGRGYRYSLFYQYQLGRRTQVTLYYAASQVGADTENGLLPRSEWALQMRSGF</sequence>
<organism evidence="1 2">
    <name type="scientific">Flaviaesturariibacter flavus</name>
    <dbReference type="NCBI Taxonomy" id="2502780"/>
    <lineage>
        <taxon>Bacteria</taxon>
        <taxon>Pseudomonadati</taxon>
        <taxon>Bacteroidota</taxon>
        <taxon>Chitinophagia</taxon>
        <taxon>Chitinophagales</taxon>
        <taxon>Chitinophagaceae</taxon>
        <taxon>Flaviaestuariibacter</taxon>
    </lineage>
</organism>
<evidence type="ECO:0000313" key="1">
    <source>
        <dbReference type="EMBL" id="TCJ13392.1"/>
    </source>
</evidence>
<dbReference type="AlphaFoldDB" id="A0A4R1B5I0"/>
<dbReference type="SUPFAM" id="SSF47781">
    <property type="entry name" value="RuvA domain 2-like"/>
    <property type="match status" value="1"/>
</dbReference>
<dbReference type="Proteomes" id="UP000295334">
    <property type="component" value="Unassembled WGS sequence"/>
</dbReference>
<dbReference type="EMBL" id="SJZI01000046">
    <property type="protein sequence ID" value="TCJ13392.1"/>
    <property type="molecule type" value="Genomic_DNA"/>
</dbReference>
<name>A0A4R1B5I0_9BACT</name>
<comment type="caution">
    <text evidence="1">The sequence shown here is derived from an EMBL/GenBank/DDBJ whole genome shotgun (WGS) entry which is preliminary data.</text>
</comment>
<protein>
    <submittedName>
        <fullName evidence="1">Helix-hairpin-helix domain-containing protein</fullName>
    </submittedName>
</protein>
<dbReference type="RefSeq" id="WP_131450048.1">
    <property type="nucleotide sequence ID" value="NZ_SJZI01000046.1"/>
</dbReference>
<keyword evidence="2" id="KW-1185">Reference proteome</keyword>
<dbReference type="InterPro" id="IPR010994">
    <property type="entry name" value="RuvA_2-like"/>
</dbReference>
<evidence type="ECO:0000313" key="2">
    <source>
        <dbReference type="Proteomes" id="UP000295334"/>
    </source>
</evidence>
<gene>
    <name evidence="1" type="ORF">EPD60_13470</name>
</gene>
<reference evidence="1 2" key="1">
    <citation type="submission" date="2019-03" db="EMBL/GenBank/DDBJ databases">
        <authorList>
            <person name="Kim M.K.M."/>
        </authorList>
    </citation>
    <scope>NUCLEOTIDE SEQUENCE [LARGE SCALE GENOMIC DNA]</scope>
    <source>
        <strain evidence="1 2">17J68-12</strain>
    </source>
</reference>
<dbReference type="OrthoDB" id="9766750at2"/>
<proteinExistence type="predicted"/>
<accession>A0A4R1B5I0</accession>